<sequence>MKKVRVGSGAGYGGDRIEPAVDIMTHGNLDYIIFECLAERTISLAQLEKLKDKNKGYNELLEYRMEKIIPLCVEKKVKVITNMGAANPLAAAEVIKRIAEEKDIKNLKIAAVIGDDVFSEIKSYMDYEIIETGEKIESIKDKIISANAYIGVKGIIEALENNADIIITGRVADPALVLAPLIYEFGWKEDDYDKLAKGIVAGHLLECGAQVCGGYYADPGYKDVPDLWNIGFPIADIYEDGEINLSKLEKSGGLISTETCKEQLIYEIHDPKNYLTPDVIADFSEISVENMGKDRVSIKGTKGKKKTGFLKTSVGYKDCYIGEGEISYGGSGAYERAKLAGEVIKKRLEYINLPIEELRIDFIGVNSLFKDKISDSISNFRSDYTEVRLRVAARTKTKEDAKIIGNEVEALYTNGPAAGGGVRKYVREIISIASILIPEESIKTEVVYREV</sequence>
<dbReference type="PANTHER" id="PTHR47472:SF1">
    <property type="entry name" value="DUF1446-DOMAIN-CONTAINING PROTEIN"/>
    <property type="match status" value="1"/>
</dbReference>
<protein>
    <submittedName>
        <fullName evidence="2">DUF1446 domain-containing protein</fullName>
    </submittedName>
</protein>
<dbReference type="Proteomes" id="UP000512286">
    <property type="component" value="Chromosome"/>
</dbReference>
<name>A0A7D6VTD1_9CLOT</name>
<dbReference type="AlphaFoldDB" id="A0A7D6VTD1"/>
<proteinExistence type="predicted"/>
<dbReference type="RefSeq" id="WP_181601534.1">
    <property type="nucleotide sequence ID" value="NZ_CP059378.1"/>
</dbReference>
<evidence type="ECO:0000259" key="1">
    <source>
        <dbReference type="Pfam" id="PF07287"/>
    </source>
</evidence>
<dbReference type="Pfam" id="PF07287">
    <property type="entry name" value="AtuA"/>
    <property type="match status" value="1"/>
</dbReference>
<evidence type="ECO:0000313" key="3">
    <source>
        <dbReference type="Proteomes" id="UP000512286"/>
    </source>
</evidence>
<organism evidence="2 3">
    <name type="scientific">Clostridium intestinale</name>
    <dbReference type="NCBI Taxonomy" id="36845"/>
    <lineage>
        <taxon>Bacteria</taxon>
        <taxon>Bacillati</taxon>
        <taxon>Bacillota</taxon>
        <taxon>Clostridia</taxon>
        <taxon>Eubacteriales</taxon>
        <taxon>Clostridiaceae</taxon>
        <taxon>Clostridium</taxon>
    </lineage>
</organism>
<reference evidence="2 3" key="1">
    <citation type="submission" date="2020-07" db="EMBL/GenBank/DDBJ databases">
        <title>Electron transfer.</title>
        <authorList>
            <person name="Huang L."/>
            <person name="Liu X."/>
            <person name="Zhou S."/>
        </authorList>
    </citation>
    <scope>NUCLEOTIDE SEQUENCE [LARGE SCALE GENOMIC DNA]</scope>
    <source>
        <strain evidence="2 3">Lx1</strain>
    </source>
</reference>
<gene>
    <name evidence="2" type="ORF">HZF06_20365</name>
</gene>
<feature type="domain" description="Acyclic terpene utilisation N-terminal" evidence="1">
    <location>
        <begin position="4"/>
        <end position="447"/>
    </location>
</feature>
<dbReference type="EMBL" id="CP059378">
    <property type="protein sequence ID" value="QLY79370.1"/>
    <property type="molecule type" value="Genomic_DNA"/>
</dbReference>
<dbReference type="KEGG" id="cint:HZF06_20365"/>
<dbReference type="InterPro" id="IPR010839">
    <property type="entry name" value="AtuA_N"/>
</dbReference>
<dbReference type="PANTHER" id="PTHR47472">
    <property type="entry name" value="PROPIONYL-COA CARBOXYLASE"/>
    <property type="match status" value="1"/>
</dbReference>
<accession>A0A7D6VTD1</accession>
<evidence type="ECO:0000313" key="2">
    <source>
        <dbReference type="EMBL" id="QLY79370.1"/>
    </source>
</evidence>